<protein>
    <submittedName>
        <fullName evidence="2">Uncharacterized protein</fullName>
    </submittedName>
</protein>
<dbReference type="Proteomes" id="UP000182841">
    <property type="component" value="Unassembled WGS sequence"/>
</dbReference>
<dbReference type="OrthoDB" id="4334536at2"/>
<feature type="transmembrane region" description="Helical" evidence="1">
    <location>
        <begin position="14"/>
        <end position="35"/>
    </location>
</feature>
<evidence type="ECO:0000313" key="3">
    <source>
        <dbReference type="Proteomes" id="UP000182841"/>
    </source>
</evidence>
<proteinExistence type="predicted"/>
<accession>A0A1H9PRW8</accession>
<reference evidence="3" key="1">
    <citation type="submission" date="2016-10" db="EMBL/GenBank/DDBJ databases">
        <authorList>
            <person name="Varghese N."/>
            <person name="Submissions S."/>
        </authorList>
    </citation>
    <scope>NUCLEOTIDE SEQUENCE [LARGE SCALE GENOMIC DNA]</scope>
    <source>
        <strain evidence="3">CGMCC 4.6825</strain>
    </source>
</reference>
<gene>
    <name evidence="2" type="ORF">SAMN05421870_102211</name>
</gene>
<keyword evidence="3" id="KW-1185">Reference proteome</keyword>
<evidence type="ECO:0000313" key="2">
    <source>
        <dbReference type="EMBL" id="SER50971.1"/>
    </source>
</evidence>
<name>A0A1H9PRW8_9ACTN</name>
<dbReference type="RefSeq" id="WP_074998970.1">
    <property type="nucleotide sequence ID" value="NZ_FOGO01000002.1"/>
</dbReference>
<dbReference type="EMBL" id="FOGO01000002">
    <property type="protein sequence ID" value="SER50971.1"/>
    <property type="molecule type" value="Genomic_DNA"/>
</dbReference>
<keyword evidence="1" id="KW-0472">Membrane</keyword>
<dbReference type="AlphaFoldDB" id="A0A1H9PRW8"/>
<keyword evidence="1" id="KW-1133">Transmembrane helix</keyword>
<organism evidence="2 3">
    <name type="scientific">Streptomyces qinglanensis</name>
    <dbReference type="NCBI Taxonomy" id="943816"/>
    <lineage>
        <taxon>Bacteria</taxon>
        <taxon>Bacillati</taxon>
        <taxon>Actinomycetota</taxon>
        <taxon>Actinomycetes</taxon>
        <taxon>Kitasatosporales</taxon>
        <taxon>Streptomycetaceae</taxon>
        <taxon>Streptomyces</taxon>
    </lineage>
</organism>
<evidence type="ECO:0000256" key="1">
    <source>
        <dbReference type="SAM" id="Phobius"/>
    </source>
</evidence>
<keyword evidence="1" id="KW-0812">Transmembrane</keyword>
<sequence length="81" mass="8295">MIGAAEVPPDSGGVVYPACLFVLGGILAFNIRGAADYVYLRVERRVTGLGGGIGPRTLRIAGGIFFVMGGIGTAVEVATRL</sequence>